<keyword evidence="3" id="KW-1133">Transmembrane helix</keyword>
<evidence type="ECO:0000259" key="4">
    <source>
        <dbReference type="Pfam" id="PF00149"/>
    </source>
</evidence>
<proteinExistence type="predicted"/>
<dbReference type="GO" id="GO:0009245">
    <property type="term" value="P:lipid A biosynthetic process"/>
    <property type="evidence" value="ECO:0007669"/>
    <property type="project" value="TreeGrafter"/>
</dbReference>
<dbReference type="Gene3D" id="3.60.21.10">
    <property type="match status" value="1"/>
</dbReference>
<evidence type="ECO:0000256" key="2">
    <source>
        <dbReference type="ARBA" id="ARBA00022801"/>
    </source>
</evidence>
<feature type="transmembrane region" description="Helical" evidence="3">
    <location>
        <begin position="114"/>
        <end position="136"/>
    </location>
</feature>
<dbReference type="Pfam" id="PF00149">
    <property type="entry name" value="Metallophos"/>
    <property type="match status" value="1"/>
</dbReference>
<comment type="caution">
    <text evidence="5">The sequence shown here is derived from an EMBL/GenBank/DDBJ whole genome shotgun (WGS) entry which is preliminary data.</text>
</comment>
<protein>
    <submittedName>
        <fullName evidence="5">Ser/Thr protein phosphatase</fullName>
    </submittedName>
</protein>
<evidence type="ECO:0000313" key="6">
    <source>
        <dbReference type="Proteomes" id="UP000005813"/>
    </source>
</evidence>
<dbReference type="GO" id="GO:0046872">
    <property type="term" value="F:metal ion binding"/>
    <property type="evidence" value="ECO:0007669"/>
    <property type="project" value="UniProtKB-KW"/>
</dbReference>
<dbReference type="GO" id="GO:0008758">
    <property type="term" value="F:UDP-2,3-diacylglucosamine hydrolase activity"/>
    <property type="evidence" value="ECO:0007669"/>
    <property type="project" value="TreeGrafter"/>
</dbReference>
<feature type="transmembrane region" description="Helical" evidence="3">
    <location>
        <begin position="6"/>
        <end position="26"/>
    </location>
</feature>
<dbReference type="EMBL" id="AEPU01000016">
    <property type="protein sequence ID" value="EFU72102.1"/>
    <property type="molecule type" value="Genomic_DNA"/>
</dbReference>
<dbReference type="PANTHER" id="PTHR31302">
    <property type="entry name" value="TRANSMEMBRANE PROTEIN WITH METALLOPHOSPHOESTERASE DOMAIN-RELATED"/>
    <property type="match status" value="1"/>
</dbReference>
<organism evidence="5 6">
    <name type="scientific">Campylobacter upsaliensis JV21</name>
    <dbReference type="NCBI Taxonomy" id="888826"/>
    <lineage>
        <taxon>Bacteria</taxon>
        <taxon>Pseudomonadati</taxon>
        <taxon>Campylobacterota</taxon>
        <taxon>Epsilonproteobacteria</taxon>
        <taxon>Campylobacterales</taxon>
        <taxon>Campylobacteraceae</taxon>
        <taxon>Campylobacter</taxon>
    </lineage>
</organism>
<keyword evidence="2" id="KW-0378">Hydrolase</keyword>
<reference evidence="5 6" key="1">
    <citation type="submission" date="2010-12" db="EMBL/GenBank/DDBJ databases">
        <authorList>
            <person name="Muzny D."/>
            <person name="Qin X."/>
            <person name="Buhay C."/>
            <person name="Dugan-Rocha S."/>
            <person name="Ding Y."/>
            <person name="Chen G."/>
            <person name="Hawes A."/>
            <person name="Holder M."/>
            <person name="Jhangiani S."/>
            <person name="Johnson A."/>
            <person name="Khan Z."/>
            <person name="Li Z."/>
            <person name="Liu W."/>
            <person name="Liu X."/>
            <person name="Perez L."/>
            <person name="Shen H."/>
            <person name="Wang Q."/>
            <person name="Watt J."/>
            <person name="Xi L."/>
            <person name="Xin Y."/>
            <person name="Zhou J."/>
            <person name="Deng J."/>
            <person name="Jiang H."/>
            <person name="Liu Y."/>
            <person name="Qu J."/>
            <person name="Song X.-Z."/>
            <person name="Zhang L."/>
            <person name="Villasana D."/>
            <person name="Johnson A."/>
            <person name="Liu J."/>
            <person name="Liyanage D."/>
            <person name="Lorensuhewa L."/>
            <person name="Robinson T."/>
            <person name="Song A."/>
            <person name="Song B.-B."/>
            <person name="Dinh H."/>
            <person name="Thornton R."/>
            <person name="Coyle M."/>
            <person name="Francisco L."/>
            <person name="Jackson L."/>
            <person name="Javaid M."/>
            <person name="Korchina V."/>
            <person name="Kovar C."/>
            <person name="Mata R."/>
            <person name="Mathew T."/>
            <person name="Ngo R."/>
            <person name="Nguyen L."/>
            <person name="Nguyen N."/>
            <person name="Okwuonu G."/>
            <person name="Ongeri F."/>
            <person name="Pham C."/>
            <person name="Simmons D."/>
            <person name="Wilczek-Boney K."/>
            <person name="Hale W."/>
            <person name="Jakkamsetti A."/>
            <person name="Pham P."/>
            <person name="Ruth R."/>
            <person name="San Lucas F."/>
            <person name="Warren J."/>
            <person name="Zhang J."/>
            <person name="Zhao Z."/>
            <person name="Zhou C."/>
            <person name="Zhu D."/>
            <person name="Lee S."/>
            <person name="Bess C."/>
            <person name="Blankenburg K."/>
            <person name="Forbes L."/>
            <person name="Fu Q."/>
            <person name="Gubbala S."/>
            <person name="Hirani K."/>
            <person name="Jayaseelan J.C."/>
            <person name="Lara F."/>
            <person name="Munidasa M."/>
            <person name="Palculict T."/>
            <person name="Patil S."/>
            <person name="Pu L.-L."/>
            <person name="Saada N."/>
            <person name="Tang L."/>
            <person name="Weissenberger G."/>
            <person name="Zhu Y."/>
            <person name="Hemphill L."/>
            <person name="Shang Y."/>
            <person name="Youmans B."/>
            <person name="Ayvaz T."/>
            <person name="Ross M."/>
            <person name="Santibanez J."/>
            <person name="Aqrawi P."/>
            <person name="Gross S."/>
            <person name="Joshi V."/>
            <person name="Fowler G."/>
            <person name="Nazareth L."/>
            <person name="Reid J."/>
            <person name="Worley K."/>
            <person name="Petrosino J."/>
            <person name="Highlander S."/>
            <person name="Gibbs R."/>
        </authorList>
    </citation>
    <scope>NUCLEOTIDE SEQUENCE [LARGE SCALE GENOMIC DNA]</scope>
    <source>
        <strain evidence="5 6">JV21</strain>
    </source>
</reference>
<dbReference type="CDD" id="cd07385">
    <property type="entry name" value="MPP_YkuE_C"/>
    <property type="match status" value="1"/>
</dbReference>
<feature type="transmembrane region" description="Helical" evidence="3">
    <location>
        <begin position="69"/>
        <end position="94"/>
    </location>
</feature>
<accession>A0A828QVZ1</accession>
<dbReference type="SUPFAM" id="SSF56300">
    <property type="entry name" value="Metallo-dependent phosphatases"/>
    <property type="match status" value="1"/>
</dbReference>
<dbReference type="Proteomes" id="UP000005813">
    <property type="component" value="Unassembled WGS sequence"/>
</dbReference>
<dbReference type="InterPro" id="IPR051158">
    <property type="entry name" value="Metallophosphoesterase_sf"/>
</dbReference>
<sequence>MEGLMIFLIFSFGVILIFGLANIYIYKRLVLKFITLKYLRRLFALILFALFLAQGFFMVFRSSEYLNDAWYSFFASLYAPTYCFFFVTLLLDFLRFMLALLGKSFMKIASFLKVSFEIFVLLFGAFITYFSIYSAIKVPEFSEVDIKISHLEKELKIAMLTDIHLGKNLHEKFLSEIIEKVNSKNVDMVVIVGDLVDAKPETLKPYISKLNDLKSTYGTFYALGNHEYYHGINEVLELLKSQTNMKILVNEGLDLGFMNIAGVGDLAGLRKGILAPDLARAKVDLNLSKPSILLAHQPKTTQLYDVSDFDLILSGHTHGGQIFPFALLVKLQQGFVSGLYPLSEKTQLFVSRGAGFWGPSLRAFSQSELVILNLRGNK</sequence>
<dbReference type="GO" id="GO:0016020">
    <property type="term" value="C:membrane"/>
    <property type="evidence" value="ECO:0007669"/>
    <property type="project" value="GOC"/>
</dbReference>
<feature type="transmembrane region" description="Helical" evidence="3">
    <location>
        <begin position="38"/>
        <end position="57"/>
    </location>
</feature>
<dbReference type="AlphaFoldDB" id="A0A828QVZ1"/>
<keyword evidence="1" id="KW-0479">Metal-binding</keyword>
<dbReference type="PANTHER" id="PTHR31302:SF31">
    <property type="entry name" value="PHOSPHODIESTERASE YAEI"/>
    <property type="match status" value="1"/>
</dbReference>
<evidence type="ECO:0000313" key="5">
    <source>
        <dbReference type="EMBL" id="EFU72102.1"/>
    </source>
</evidence>
<evidence type="ECO:0000256" key="1">
    <source>
        <dbReference type="ARBA" id="ARBA00022723"/>
    </source>
</evidence>
<keyword evidence="3" id="KW-0812">Transmembrane</keyword>
<dbReference type="InterPro" id="IPR029052">
    <property type="entry name" value="Metallo-depent_PP-like"/>
</dbReference>
<dbReference type="InterPro" id="IPR004843">
    <property type="entry name" value="Calcineurin-like_PHP"/>
</dbReference>
<name>A0A828QVZ1_CAMUP</name>
<keyword evidence="3" id="KW-0472">Membrane</keyword>
<evidence type="ECO:0000256" key="3">
    <source>
        <dbReference type="SAM" id="Phobius"/>
    </source>
</evidence>
<gene>
    <name evidence="5" type="ORF">HMPREF9400_0691</name>
</gene>
<feature type="domain" description="Calcineurin-like phosphoesterase" evidence="4">
    <location>
        <begin position="155"/>
        <end position="319"/>
    </location>
</feature>